<dbReference type="InterPro" id="IPR038564">
    <property type="entry name" value="Maf1_sf"/>
</dbReference>
<sequence>MKYLDYPILNHLSYTLSSNPSPELRVHVRFEAYSVKPIGKERKMYKEMEEAYVSGQEELEEMSFSPEMREAGLSSCFGRLDEKESRKVHFLLVSTLNAAFPDHDFTALRPDHFTREPSAAQVLAQLSGTLGPGPGPNTAPIVGSLPGPSSLSMSPIPGSPSSNPTSDLYRTLCEVVPLDESEVYSWFPEPEYDPHIDAEDGEASEDGFELDEEEENVMGDMDLDEPSWGQAGMELDVDLPQSAPMMPKSASPNVSRESDDFDSRRLGSLLWSTNYFFYSRRQKRVLFLTCWCRKRPIQPAEVSDQTSFPAPISASLSSPPPPLAIRHRRVNHARATRRKSKPNLKTVPPVTGTIPIRGMETPRTSRLASSAPSTFPIATPSPSAAALARMTAGGFKPRTPARMMLSAARASAQPVDLEESRVRKDRSESTTPGPGSVVVGVMDTLVAGAPGAAKGKRVKV</sequence>
<name>A0A427YGE2_9TREE</name>
<proteinExistence type="predicted"/>
<dbReference type="AlphaFoldDB" id="A0A427YGE2"/>
<evidence type="ECO:0008006" key="4">
    <source>
        <dbReference type="Google" id="ProtNLM"/>
    </source>
</evidence>
<dbReference type="GO" id="GO:0016480">
    <property type="term" value="P:negative regulation of transcription by RNA polymerase III"/>
    <property type="evidence" value="ECO:0007669"/>
    <property type="project" value="InterPro"/>
</dbReference>
<evidence type="ECO:0000313" key="3">
    <source>
        <dbReference type="Proteomes" id="UP000279259"/>
    </source>
</evidence>
<dbReference type="PANTHER" id="PTHR22504">
    <property type="entry name" value="REPRESSOR OF RNA POLYMERASE III TRANSCRIPTION MAF1"/>
    <property type="match status" value="1"/>
</dbReference>
<protein>
    <recommendedName>
        <fullName evidence="4">Maf1 regulator</fullName>
    </recommendedName>
</protein>
<dbReference type="OrthoDB" id="277029at2759"/>
<gene>
    <name evidence="2" type="ORF">EHS25_001486</name>
</gene>
<accession>A0A427YGE2</accession>
<dbReference type="InterPro" id="IPR015257">
    <property type="entry name" value="Maf1"/>
</dbReference>
<reference evidence="2 3" key="1">
    <citation type="submission" date="2018-11" db="EMBL/GenBank/DDBJ databases">
        <title>Genome sequence of Saitozyma podzolica DSM 27192.</title>
        <authorList>
            <person name="Aliyu H."/>
            <person name="Gorte O."/>
            <person name="Ochsenreither K."/>
        </authorList>
    </citation>
    <scope>NUCLEOTIDE SEQUENCE [LARGE SCALE GENOMIC DNA]</scope>
    <source>
        <strain evidence="2 3">DSM 27192</strain>
    </source>
</reference>
<feature type="compositionally biased region" description="Polar residues" evidence="1">
    <location>
        <begin position="362"/>
        <end position="373"/>
    </location>
</feature>
<evidence type="ECO:0000256" key="1">
    <source>
        <dbReference type="SAM" id="MobiDB-lite"/>
    </source>
</evidence>
<keyword evidence="3" id="KW-1185">Reference proteome</keyword>
<evidence type="ECO:0000313" key="2">
    <source>
        <dbReference type="EMBL" id="RSH90152.1"/>
    </source>
</evidence>
<feature type="region of interest" description="Disordered" evidence="1">
    <location>
        <begin position="333"/>
        <end position="376"/>
    </location>
</feature>
<dbReference type="GO" id="GO:0005634">
    <property type="term" value="C:nucleus"/>
    <property type="evidence" value="ECO:0007669"/>
    <property type="project" value="TreeGrafter"/>
</dbReference>
<organism evidence="2 3">
    <name type="scientific">Saitozyma podzolica</name>
    <dbReference type="NCBI Taxonomy" id="1890683"/>
    <lineage>
        <taxon>Eukaryota</taxon>
        <taxon>Fungi</taxon>
        <taxon>Dikarya</taxon>
        <taxon>Basidiomycota</taxon>
        <taxon>Agaricomycotina</taxon>
        <taxon>Tremellomycetes</taxon>
        <taxon>Tremellales</taxon>
        <taxon>Trimorphomycetaceae</taxon>
        <taxon>Saitozyma</taxon>
    </lineage>
</organism>
<dbReference type="EMBL" id="RSCD01000011">
    <property type="protein sequence ID" value="RSH90152.1"/>
    <property type="molecule type" value="Genomic_DNA"/>
</dbReference>
<feature type="compositionally biased region" description="Basic residues" evidence="1">
    <location>
        <begin position="333"/>
        <end position="342"/>
    </location>
</feature>
<dbReference type="Pfam" id="PF09174">
    <property type="entry name" value="Maf1"/>
    <property type="match status" value="1"/>
</dbReference>
<dbReference type="PANTHER" id="PTHR22504:SF0">
    <property type="entry name" value="REPRESSOR OF RNA POLYMERASE III TRANSCRIPTION MAF1 HOMOLOG"/>
    <property type="match status" value="1"/>
</dbReference>
<feature type="compositionally biased region" description="Basic and acidic residues" evidence="1">
    <location>
        <begin position="418"/>
        <end position="428"/>
    </location>
</feature>
<dbReference type="GO" id="GO:0000994">
    <property type="term" value="F:RNA polymerase III core binding"/>
    <property type="evidence" value="ECO:0007669"/>
    <property type="project" value="TreeGrafter"/>
</dbReference>
<dbReference type="Gene3D" id="3.40.1000.50">
    <property type="entry name" value="Repressor of RNA polymerase III transcription Maf1"/>
    <property type="match status" value="2"/>
</dbReference>
<dbReference type="STRING" id="1890683.A0A427YGE2"/>
<dbReference type="Proteomes" id="UP000279259">
    <property type="component" value="Unassembled WGS sequence"/>
</dbReference>
<comment type="caution">
    <text evidence="2">The sequence shown here is derived from an EMBL/GenBank/DDBJ whole genome shotgun (WGS) entry which is preliminary data.</text>
</comment>
<feature type="region of interest" description="Disordered" evidence="1">
    <location>
        <begin position="408"/>
        <end position="437"/>
    </location>
</feature>